<keyword evidence="4 8" id="KW-0812">Transmembrane</keyword>
<name>A0A6J4M4L7_9ACTN</name>
<evidence type="ECO:0000256" key="3">
    <source>
        <dbReference type="ARBA" id="ARBA00022475"/>
    </source>
</evidence>
<dbReference type="NCBIfam" id="TIGR03426">
    <property type="entry name" value="shape_MreD"/>
    <property type="match status" value="1"/>
</dbReference>
<reference evidence="9" key="1">
    <citation type="submission" date="2020-02" db="EMBL/GenBank/DDBJ databases">
        <authorList>
            <person name="Meier V. D."/>
        </authorList>
    </citation>
    <scope>NUCLEOTIDE SEQUENCE</scope>
    <source>
        <strain evidence="9">AVDCRST_MAG29</strain>
    </source>
</reference>
<organism evidence="9">
    <name type="scientific">uncultured Nocardioidaceae bacterium</name>
    <dbReference type="NCBI Taxonomy" id="253824"/>
    <lineage>
        <taxon>Bacteria</taxon>
        <taxon>Bacillati</taxon>
        <taxon>Actinomycetota</taxon>
        <taxon>Actinomycetes</taxon>
        <taxon>Propionibacteriales</taxon>
        <taxon>Nocardioidaceae</taxon>
        <taxon>environmental samples</taxon>
    </lineage>
</organism>
<protein>
    <submittedName>
        <fullName evidence="9">Uncharacterized protein</fullName>
    </submittedName>
</protein>
<keyword evidence="5" id="KW-0133">Cell shape</keyword>
<evidence type="ECO:0000256" key="6">
    <source>
        <dbReference type="ARBA" id="ARBA00022989"/>
    </source>
</evidence>
<comment type="subcellular location">
    <subcellularLocation>
        <location evidence="1">Cell membrane</location>
        <topology evidence="1">Multi-pass membrane protein</topology>
    </subcellularLocation>
</comment>
<dbReference type="InterPro" id="IPR007227">
    <property type="entry name" value="Cell_shape_determining_MreD"/>
</dbReference>
<evidence type="ECO:0000256" key="7">
    <source>
        <dbReference type="ARBA" id="ARBA00023136"/>
    </source>
</evidence>
<dbReference type="GO" id="GO:0005886">
    <property type="term" value="C:plasma membrane"/>
    <property type="evidence" value="ECO:0007669"/>
    <property type="project" value="UniProtKB-SubCell"/>
</dbReference>
<keyword evidence="6 8" id="KW-1133">Transmembrane helix</keyword>
<evidence type="ECO:0000313" key="9">
    <source>
        <dbReference type="EMBL" id="CAA9349811.1"/>
    </source>
</evidence>
<feature type="transmembrane region" description="Helical" evidence="8">
    <location>
        <begin position="137"/>
        <end position="162"/>
    </location>
</feature>
<gene>
    <name evidence="9" type="ORF">AVDCRST_MAG29-2160</name>
</gene>
<comment type="similarity">
    <text evidence="2">Belongs to the MreD family.</text>
</comment>
<dbReference type="AlphaFoldDB" id="A0A6J4M4L7"/>
<evidence type="ECO:0000256" key="2">
    <source>
        <dbReference type="ARBA" id="ARBA00007776"/>
    </source>
</evidence>
<keyword evidence="3" id="KW-1003">Cell membrane</keyword>
<sequence>MMRVLRALGIGLLVVLVVCLQLGPFSELALGGVVPDLALLVVVAAAIARGPSYASLLGFVAGLALDVAPPADHTIGRWALALALVGYLAGQVRDDADHSAVAAALAVAASAFIGTSVFALSGLVVQDPGVDVDTILTVVPLAVLYDLALTPLVVPPALALFARTQPLAVRW</sequence>
<evidence type="ECO:0000256" key="8">
    <source>
        <dbReference type="SAM" id="Phobius"/>
    </source>
</evidence>
<accession>A0A6J4M4L7</accession>
<dbReference type="Pfam" id="PF04093">
    <property type="entry name" value="MreD"/>
    <property type="match status" value="1"/>
</dbReference>
<feature type="transmembrane region" description="Helical" evidence="8">
    <location>
        <begin position="102"/>
        <end position="125"/>
    </location>
</feature>
<keyword evidence="7 8" id="KW-0472">Membrane</keyword>
<dbReference type="EMBL" id="CADCUG010000133">
    <property type="protein sequence ID" value="CAA9349811.1"/>
    <property type="molecule type" value="Genomic_DNA"/>
</dbReference>
<evidence type="ECO:0000256" key="5">
    <source>
        <dbReference type="ARBA" id="ARBA00022960"/>
    </source>
</evidence>
<evidence type="ECO:0000256" key="4">
    <source>
        <dbReference type="ARBA" id="ARBA00022692"/>
    </source>
</evidence>
<evidence type="ECO:0000256" key="1">
    <source>
        <dbReference type="ARBA" id="ARBA00004651"/>
    </source>
</evidence>
<feature type="transmembrane region" description="Helical" evidence="8">
    <location>
        <begin position="75"/>
        <end position="90"/>
    </location>
</feature>
<dbReference type="GO" id="GO:0008360">
    <property type="term" value="P:regulation of cell shape"/>
    <property type="evidence" value="ECO:0007669"/>
    <property type="project" value="UniProtKB-KW"/>
</dbReference>
<proteinExistence type="inferred from homology"/>